<comment type="caution">
    <text evidence="15">Lacks conserved residue(s) required for the propagation of feature annotation.</text>
</comment>
<keyword evidence="4" id="KW-0004">4Fe-4S</keyword>
<sequence length="327" mass="36216">MQGDATNAMQEGLRRSSRKKVLVTAQIQPTRKRQKRVVLKLAYENDHEISTAQPSKEEEIVLLKMDESESGPNNVLVPSTSPMMPVRWKEVLDGIRKMRASGDAPVDSMGCEKAGSFLPPKERRFAVLVSALLSSQTKDEVTHGAVQRLQDQGILSIEEIARATELSISQIIYPVGFYTRKASYLKKVVTLCQEKHEGDIPNTLKGLLDLPGIGPKMAHLVMNVAWENVQGICVDTHVHRISNRLGWVGLSKSSGVMQRTKTPEQTRLSLESWLPPEEWAAINPLLVGFGQTICTPLRPRCGECLLNTFCPAAFKEAESPAKPSPKK</sequence>
<dbReference type="EC" id="4.2.99.18" evidence="15"/>
<dbReference type="SMART" id="SM00478">
    <property type="entry name" value="ENDO3c"/>
    <property type="match status" value="1"/>
</dbReference>
<dbReference type="GO" id="GO:0046872">
    <property type="term" value="F:metal ion binding"/>
    <property type="evidence" value="ECO:0007669"/>
    <property type="project" value="UniProtKB-KW"/>
</dbReference>
<comment type="subcellular location">
    <subcellularLocation>
        <location evidence="2">Plastid</location>
        <location evidence="2">Chloroplast stroma</location>
        <location evidence="2">Chloroplast nucleoid</location>
    </subcellularLocation>
</comment>
<evidence type="ECO:0000259" key="16">
    <source>
        <dbReference type="SMART" id="SM00478"/>
    </source>
</evidence>
<dbReference type="Gene3D" id="1.10.340.30">
    <property type="entry name" value="Hypothetical protein, domain 2"/>
    <property type="match status" value="1"/>
</dbReference>
<evidence type="ECO:0000313" key="18">
    <source>
        <dbReference type="Proteomes" id="UP000886520"/>
    </source>
</evidence>
<evidence type="ECO:0000256" key="3">
    <source>
        <dbReference type="ARBA" id="ARBA00008343"/>
    </source>
</evidence>
<dbReference type="InterPro" id="IPR004035">
    <property type="entry name" value="Endouclease-III_FeS-bd_BS"/>
</dbReference>
<dbReference type="Pfam" id="PF00633">
    <property type="entry name" value="HHH"/>
    <property type="match status" value="1"/>
</dbReference>
<evidence type="ECO:0000256" key="2">
    <source>
        <dbReference type="ARBA" id="ARBA00004595"/>
    </source>
</evidence>
<evidence type="ECO:0000256" key="8">
    <source>
        <dbReference type="ARBA" id="ARBA00022946"/>
    </source>
</evidence>
<dbReference type="HAMAP" id="MF_03183">
    <property type="entry name" value="Endonuclease_III_Nth"/>
    <property type="match status" value="1"/>
</dbReference>
<dbReference type="FunFam" id="1.10.340.30:FF:000005">
    <property type="entry name" value="Endonuclease III-like protein 1"/>
    <property type="match status" value="1"/>
</dbReference>
<protein>
    <recommendedName>
        <fullName evidence="15">Endonuclease III homolog</fullName>
        <ecNumber evidence="15">3.2.2.-</ecNumber>
        <ecNumber evidence="15">4.2.99.18</ecNumber>
    </recommendedName>
    <alternativeName>
        <fullName evidence="15">Bifunctional DNA N-glycosylase/DNA-(apurinic or apyrimidinic site) lyase</fullName>
        <shortName evidence="15">DNA glycosylase/AP lyase</shortName>
    </alternativeName>
</protein>
<organism evidence="17 18">
    <name type="scientific">Adiantum capillus-veneris</name>
    <name type="common">Maidenhair fern</name>
    <dbReference type="NCBI Taxonomy" id="13818"/>
    <lineage>
        <taxon>Eukaryota</taxon>
        <taxon>Viridiplantae</taxon>
        <taxon>Streptophyta</taxon>
        <taxon>Embryophyta</taxon>
        <taxon>Tracheophyta</taxon>
        <taxon>Polypodiopsida</taxon>
        <taxon>Polypodiidae</taxon>
        <taxon>Polypodiales</taxon>
        <taxon>Pteridineae</taxon>
        <taxon>Pteridaceae</taxon>
        <taxon>Vittarioideae</taxon>
        <taxon>Adiantum</taxon>
    </lineage>
</organism>
<dbReference type="GO" id="GO:0006285">
    <property type="term" value="P:base-excision repair, AP site formation"/>
    <property type="evidence" value="ECO:0007669"/>
    <property type="project" value="UniProtKB-UniRule"/>
</dbReference>
<dbReference type="EMBL" id="JABFUD020000022">
    <property type="protein sequence ID" value="KAI5062180.1"/>
    <property type="molecule type" value="Genomic_DNA"/>
</dbReference>
<dbReference type="SMART" id="SM00525">
    <property type="entry name" value="FES"/>
    <property type="match status" value="1"/>
</dbReference>
<evidence type="ECO:0000313" key="17">
    <source>
        <dbReference type="EMBL" id="KAI5062180.1"/>
    </source>
</evidence>
<dbReference type="SUPFAM" id="SSF48150">
    <property type="entry name" value="DNA-glycosylase"/>
    <property type="match status" value="1"/>
</dbReference>
<keyword evidence="11 15" id="KW-0234">DNA repair</keyword>
<dbReference type="Gene3D" id="1.10.1670.10">
    <property type="entry name" value="Helix-hairpin-Helix base-excision DNA repair enzymes (C-terminal)"/>
    <property type="match status" value="1"/>
</dbReference>
<evidence type="ECO:0000256" key="11">
    <source>
        <dbReference type="ARBA" id="ARBA00023204"/>
    </source>
</evidence>
<proteinExistence type="inferred from homology"/>
<dbReference type="InterPro" id="IPR030841">
    <property type="entry name" value="NTH1"/>
</dbReference>
<keyword evidence="8" id="KW-0809">Transit peptide</keyword>
<evidence type="ECO:0000256" key="10">
    <source>
        <dbReference type="ARBA" id="ARBA00023014"/>
    </source>
</evidence>
<comment type="function">
    <text evidence="14 15">Bifunctional DNA N-glycosylase with associated apurinic/apyrimidinic (AP) lyase function that catalyzes the first step in base excision repair (BER), the primary repair pathway for the repair of oxidative DNA damage. The DNA N-glycosylase activity releases the damaged DNA base from DNA by cleaving the N-glycosidic bond, leaving an AP site. The AP lyase activity cleaves the phosphodiester bond 3' to the AP site by a beta-elimination. Primarily recognizes and repairs oxidative base damage of pyrimidines.</text>
</comment>
<dbReference type="InterPro" id="IPR011257">
    <property type="entry name" value="DNA_glycosylase"/>
</dbReference>
<comment type="caution">
    <text evidence="17">The sequence shown here is derived from an EMBL/GenBank/DDBJ whole genome shotgun (WGS) entry which is preliminary data.</text>
</comment>
<comment type="cofactor">
    <cofactor evidence="1">
        <name>[4Fe-4S] cluster</name>
        <dbReference type="ChEBI" id="CHEBI:49883"/>
    </cofactor>
</comment>
<keyword evidence="5" id="KW-0479">Metal-binding</keyword>
<dbReference type="InterPro" id="IPR000445">
    <property type="entry name" value="HhH_motif"/>
</dbReference>
<dbReference type="PANTHER" id="PTHR43286">
    <property type="entry name" value="ENDONUCLEASE III-LIKE PROTEIN 1"/>
    <property type="match status" value="1"/>
</dbReference>
<evidence type="ECO:0000256" key="12">
    <source>
        <dbReference type="ARBA" id="ARBA00023239"/>
    </source>
</evidence>
<dbReference type="GO" id="GO:0003677">
    <property type="term" value="F:DNA binding"/>
    <property type="evidence" value="ECO:0007669"/>
    <property type="project" value="UniProtKB-UniRule"/>
</dbReference>
<dbReference type="AlphaFoldDB" id="A0A9D4U6C5"/>
<evidence type="ECO:0000256" key="13">
    <source>
        <dbReference type="ARBA" id="ARBA00023295"/>
    </source>
</evidence>
<dbReference type="GO" id="GO:0006289">
    <property type="term" value="P:nucleotide-excision repair"/>
    <property type="evidence" value="ECO:0007669"/>
    <property type="project" value="TreeGrafter"/>
</dbReference>
<dbReference type="GO" id="GO:0051539">
    <property type="term" value="F:4 iron, 4 sulfur cluster binding"/>
    <property type="evidence" value="ECO:0007669"/>
    <property type="project" value="UniProtKB-KW"/>
</dbReference>
<reference evidence="17" key="1">
    <citation type="submission" date="2021-01" db="EMBL/GenBank/DDBJ databases">
        <title>Adiantum capillus-veneris genome.</title>
        <authorList>
            <person name="Fang Y."/>
            <person name="Liao Q."/>
        </authorList>
    </citation>
    <scope>NUCLEOTIDE SEQUENCE</scope>
    <source>
        <strain evidence="17">H3</strain>
        <tissue evidence="17">Leaf</tissue>
    </source>
</reference>
<gene>
    <name evidence="15" type="primary">NTH1</name>
    <name evidence="17" type="ORF">GOP47_0022719</name>
</gene>
<dbReference type="GO" id="GO:0140078">
    <property type="term" value="F:class I DNA-(apurinic or apyrimidinic site) endonuclease activity"/>
    <property type="evidence" value="ECO:0007669"/>
    <property type="project" value="UniProtKB-EC"/>
</dbReference>
<dbReference type="GO" id="GO:0000703">
    <property type="term" value="F:oxidized pyrimidine nucleobase lesion DNA N-glycosylase activity"/>
    <property type="evidence" value="ECO:0007669"/>
    <property type="project" value="UniProtKB-UniRule"/>
</dbReference>
<evidence type="ECO:0000256" key="1">
    <source>
        <dbReference type="ARBA" id="ARBA00001966"/>
    </source>
</evidence>
<name>A0A9D4U6C5_ADICA</name>
<dbReference type="PANTHER" id="PTHR43286:SF1">
    <property type="entry name" value="ENDONUCLEASE III-LIKE PROTEIN 1"/>
    <property type="match status" value="1"/>
</dbReference>
<evidence type="ECO:0000256" key="5">
    <source>
        <dbReference type="ARBA" id="ARBA00022723"/>
    </source>
</evidence>
<dbReference type="InterPro" id="IPR003651">
    <property type="entry name" value="Endonuclease3_FeS-loop_motif"/>
</dbReference>
<evidence type="ECO:0000256" key="4">
    <source>
        <dbReference type="ARBA" id="ARBA00022485"/>
    </source>
</evidence>
<dbReference type="CDD" id="cd00056">
    <property type="entry name" value="ENDO3c"/>
    <property type="match status" value="1"/>
</dbReference>
<keyword evidence="6 15" id="KW-0227">DNA damage</keyword>
<keyword evidence="10" id="KW-0411">Iron-sulfur</keyword>
<accession>A0A9D4U6C5</accession>
<dbReference type="PROSITE" id="PS00764">
    <property type="entry name" value="ENDONUCLEASE_III_1"/>
    <property type="match status" value="1"/>
</dbReference>
<keyword evidence="13 15" id="KW-0326">Glycosidase</keyword>
<dbReference type="EC" id="3.2.2.-" evidence="15"/>
<comment type="catalytic activity">
    <reaction evidence="15">
        <text>2'-deoxyribonucleotide-(2'-deoxyribose 5'-phosphate)-2'-deoxyribonucleotide-DNA = a 3'-end 2'-deoxyribonucleotide-(2,3-dehydro-2,3-deoxyribose 5'-phosphate)-DNA + a 5'-end 5'-phospho-2'-deoxyribonucleoside-DNA + H(+)</text>
        <dbReference type="Rhea" id="RHEA:66592"/>
        <dbReference type="Rhea" id="RHEA-COMP:13180"/>
        <dbReference type="Rhea" id="RHEA-COMP:16897"/>
        <dbReference type="Rhea" id="RHEA-COMP:17067"/>
        <dbReference type="ChEBI" id="CHEBI:15378"/>
        <dbReference type="ChEBI" id="CHEBI:136412"/>
        <dbReference type="ChEBI" id="CHEBI:157695"/>
        <dbReference type="ChEBI" id="CHEBI:167181"/>
        <dbReference type="EC" id="4.2.99.18"/>
    </reaction>
</comment>
<dbReference type="GO" id="GO:0042644">
    <property type="term" value="C:chloroplast nucleoid"/>
    <property type="evidence" value="ECO:0007669"/>
    <property type="project" value="UniProtKB-SubCell"/>
</dbReference>
<evidence type="ECO:0000256" key="9">
    <source>
        <dbReference type="ARBA" id="ARBA00023004"/>
    </source>
</evidence>
<evidence type="ECO:0000256" key="7">
    <source>
        <dbReference type="ARBA" id="ARBA00022801"/>
    </source>
</evidence>
<feature type="domain" description="HhH-GPD" evidence="16">
    <location>
        <begin position="133"/>
        <end position="292"/>
    </location>
</feature>
<comment type="similarity">
    <text evidence="3 15">Belongs to the Nth/MutY family.</text>
</comment>
<dbReference type="Proteomes" id="UP000886520">
    <property type="component" value="Chromosome 22"/>
</dbReference>
<dbReference type="OrthoDB" id="2099276at2759"/>
<evidence type="ECO:0000256" key="15">
    <source>
        <dbReference type="HAMAP-Rule" id="MF_03183"/>
    </source>
</evidence>
<evidence type="ECO:0000256" key="14">
    <source>
        <dbReference type="ARBA" id="ARBA00053205"/>
    </source>
</evidence>
<keyword evidence="7 15" id="KW-0378">Hydrolase</keyword>
<dbReference type="FunFam" id="1.10.1670.10:FF:000003">
    <property type="entry name" value="Endonuclease III homolog"/>
    <property type="match status" value="1"/>
</dbReference>
<dbReference type="InterPro" id="IPR003265">
    <property type="entry name" value="HhH-GPD_domain"/>
</dbReference>
<evidence type="ECO:0000256" key="6">
    <source>
        <dbReference type="ARBA" id="ARBA00022763"/>
    </source>
</evidence>
<dbReference type="InterPro" id="IPR023170">
    <property type="entry name" value="HhH_base_excis_C"/>
</dbReference>
<dbReference type="Pfam" id="PF00730">
    <property type="entry name" value="HhH-GPD"/>
    <property type="match status" value="1"/>
</dbReference>
<dbReference type="GO" id="GO:0005634">
    <property type="term" value="C:nucleus"/>
    <property type="evidence" value="ECO:0007669"/>
    <property type="project" value="InterPro"/>
</dbReference>
<keyword evidence="9" id="KW-0408">Iron</keyword>
<keyword evidence="18" id="KW-1185">Reference proteome</keyword>
<keyword evidence="12 15" id="KW-0456">Lyase</keyword>